<dbReference type="Proteomes" id="UP000054485">
    <property type="component" value="Unassembled WGS sequence"/>
</dbReference>
<keyword evidence="3" id="KW-1185">Reference proteome</keyword>
<dbReference type="EMBL" id="KN835512">
    <property type="protein sequence ID" value="KIK36627.1"/>
    <property type="molecule type" value="Genomic_DNA"/>
</dbReference>
<dbReference type="AlphaFoldDB" id="A0A0D0AQS3"/>
<proteinExistence type="predicted"/>
<dbReference type="InParanoid" id="A0A0D0AQS3"/>
<reference evidence="3" key="2">
    <citation type="submission" date="2015-01" db="EMBL/GenBank/DDBJ databases">
        <title>Evolutionary Origins and Diversification of the Mycorrhizal Mutualists.</title>
        <authorList>
            <consortium name="DOE Joint Genome Institute"/>
            <consortium name="Mycorrhizal Genomics Consortium"/>
            <person name="Kohler A."/>
            <person name="Kuo A."/>
            <person name="Nagy L.G."/>
            <person name="Floudas D."/>
            <person name="Copeland A."/>
            <person name="Barry K.W."/>
            <person name="Cichocki N."/>
            <person name="Veneault-Fourrey C."/>
            <person name="LaButti K."/>
            <person name="Lindquist E.A."/>
            <person name="Lipzen A."/>
            <person name="Lundell T."/>
            <person name="Morin E."/>
            <person name="Murat C."/>
            <person name="Riley R."/>
            <person name="Ohm R."/>
            <person name="Sun H."/>
            <person name="Tunlid A."/>
            <person name="Henrissat B."/>
            <person name="Grigoriev I.V."/>
            <person name="Hibbett D.S."/>
            <person name="Martin F."/>
        </authorList>
    </citation>
    <scope>NUCLEOTIDE SEQUENCE [LARGE SCALE GENOMIC DNA]</scope>
    <source>
        <strain evidence="3">UH-Slu-Lm8-n1</strain>
    </source>
</reference>
<gene>
    <name evidence="2" type="ORF">CY34DRAFT_811148</name>
</gene>
<protein>
    <submittedName>
        <fullName evidence="2">Uncharacterized protein</fullName>
    </submittedName>
</protein>
<evidence type="ECO:0000313" key="3">
    <source>
        <dbReference type="Proteomes" id="UP000054485"/>
    </source>
</evidence>
<accession>A0A0D0AQS3</accession>
<organism evidence="2 3">
    <name type="scientific">Suillus luteus UH-Slu-Lm8-n1</name>
    <dbReference type="NCBI Taxonomy" id="930992"/>
    <lineage>
        <taxon>Eukaryota</taxon>
        <taxon>Fungi</taxon>
        <taxon>Dikarya</taxon>
        <taxon>Basidiomycota</taxon>
        <taxon>Agaricomycotina</taxon>
        <taxon>Agaricomycetes</taxon>
        <taxon>Agaricomycetidae</taxon>
        <taxon>Boletales</taxon>
        <taxon>Suillineae</taxon>
        <taxon>Suillaceae</taxon>
        <taxon>Suillus</taxon>
    </lineage>
</organism>
<evidence type="ECO:0000313" key="2">
    <source>
        <dbReference type="EMBL" id="KIK36627.1"/>
    </source>
</evidence>
<sequence>MEAHQADKSVAGAPALPTPPKNKCKNKCKLQVSNHTRTITLPKIKKNSHSR</sequence>
<evidence type="ECO:0000256" key="1">
    <source>
        <dbReference type="SAM" id="MobiDB-lite"/>
    </source>
</evidence>
<feature type="region of interest" description="Disordered" evidence="1">
    <location>
        <begin position="1"/>
        <end position="26"/>
    </location>
</feature>
<reference evidence="2 3" key="1">
    <citation type="submission" date="2014-04" db="EMBL/GenBank/DDBJ databases">
        <authorList>
            <consortium name="DOE Joint Genome Institute"/>
            <person name="Kuo A."/>
            <person name="Ruytinx J."/>
            <person name="Rineau F."/>
            <person name="Colpaert J."/>
            <person name="Kohler A."/>
            <person name="Nagy L.G."/>
            <person name="Floudas D."/>
            <person name="Copeland A."/>
            <person name="Barry K.W."/>
            <person name="Cichocki N."/>
            <person name="Veneault-Fourrey C."/>
            <person name="LaButti K."/>
            <person name="Lindquist E.A."/>
            <person name="Lipzen A."/>
            <person name="Lundell T."/>
            <person name="Morin E."/>
            <person name="Murat C."/>
            <person name="Sun H."/>
            <person name="Tunlid A."/>
            <person name="Henrissat B."/>
            <person name="Grigoriev I.V."/>
            <person name="Hibbett D.S."/>
            <person name="Martin F."/>
            <person name="Nordberg H.P."/>
            <person name="Cantor M.N."/>
            <person name="Hua S.X."/>
        </authorList>
    </citation>
    <scope>NUCLEOTIDE SEQUENCE [LARGE SCALE GENOMIC DNA]</scope>
    <source>
        <strain evidence="2 3">UH-Slu-Lm8-n1</strain>
    </source>
</reference>
<dbReference type="HOGENOM" id="CLU_3108014_0_0_1"/>
<name>A0A0D0AQS3_9AGAM</name>